<dbReference type="InterPro" id="IPR001387">
    <property type="entry name" value="Cro/C1-type_HTH"/>
</dbReference>
<reference evidence="2 3" key="1">
    <citation type="submission" date="2019-03" db="EMBL/GenBank/DDBJ databases">
        <title>Genomic Encyclopedia of Type Strains, Phase IV (KMG-IV): sequencing the most valuable type-strain genomes for metagenomic binning, comparative biology and taxonomic classification.</title>
        <authorList>
            <person name="Goeker M."/>
        </authorList>
    </citation>
    <scope>NUCLEOTIDE SEQUENCE [LARGE SCALE GENOMIC DNA]</scope>
    <source>
        <strain evidence="2 3">DSM 24984</strain>
    </source>
</reference>
<dbReference type="Pfam" id="PF01381">
    <property type="entry name" value="HTH_3"/>
    <property type="match status" value="1"/>
</dbReference>
<dbReference type="PROSITE" id="PS50943">
    <property type="entry name" value="HTH_CROC1"/>
    <property type="match status" value="1"/>
</dbReference>
<proteinExistence type="predicted"/>
<dbReference type="CDD" id="cd00093">
    <property type="entry name" value="HTH_XRE"/>
    <property type="match status" value="1"/>
</dbReference>
<evidence type="ECO:0000313" key="3">
    <source>
        <dbReference type="Proteomes" id="UP000294614"/>
    </source>
</evidence>
<dbReference type="EMBL" id="SMGG01000007">
    <property type="protein sequence ID" value="TCK58462.1"/>
    <property type="molecule type" value="Genomic_DNA"/>
</dbReference>
<organism evidence="2 3">
    <name type="scientific">Seleniivibrio woodruffii</name>
    <dbReference type="NCBI Taxonomy" id="1078050"/>
    <lineage>
        <taxon>Bacteria</taxon>
        <taxon>Pseudomonadati</taxon>
        <taxon>Deferribacterota</taxon>
        <taxon>Deferribacteres</taxon>
        <taxon>Deferribacterales</taxon>
        <taxon>Geovibrionaceae</taxon>
        <taxon>Seleniivibrio</taxon>
    </lineage>
</organism>
<dbReference type="AlphaFoldDB" id="A0A4R1K348"/>
<dbReference type="SUPFAM" id="SSF47413">
    <property type="entry name" value="lambda repressor-like DNA-binding domains"/>
    <property type="match status" value="1"/>
</dbReference>
<keyword evidence="3" id="KW-1185">Reference proteome</keyword>
<dbReference type="RefSeq" id="WP_132874628.1">
    <property type="nucleotide sequence ID" value="NZ_SMGG01000007.1"/>
</dbReference>
<gene>
    <name evidence="2" type="ORF">C8D98_2665</name>
</gene>
<protein>
    <submittedName>
        <fullName evidence="2">Transcriptional regulator with XRE-family HTH domain</fullName>
    </submittedName>
</protein>
<dbReference type="InterPro" id="IPR010982">
    <property type="entry name" value="Lambda_DNA-bd_dom_sf"/>
</dbReference>
<evidence type="ECO:0000259" key="1">
    <source>
        <dbReference type="PROSITE" id="PS50943"/>
    </source>
</evidence>
<accession>A0A4R1K348</accession>
<dbReference type="GO" id="GO:0003677">
    <property type="term" value="F:DNA binding"/>
    <property type="evidence" value="ECO:0007669"/>
    <property type="project" value="InterPro"/>
</dbReference>
<comment type="caution">
    <text evidence="2">The sequence shown here is derived from an EMBL/GenBank/DDBJ whole genome shotgun (WGS) entry which is preliminary data.</text>
</comment>
<name>A0A4R1K348_9BACT</name>
<evidence type="ECO:0000313" key="2">
    <source>
        <dbReference type="EMBL" id="TCK58462.1"/>
    </source>
</evidence>
<sequence length="122" mass="13625">MSTTSERMRTLIKEKGMKQIDVCKALGLSPSRLSNYLSGNRMPSIEILSNFSAYLGVSLDYFNTIPNPSDEIDEKESLKNYVRFLSELAKPVKIEVITDLGVRKFEINSTKVSSLISSTANL</sequence>
<feature type="domain" description="HTH cro/C1-type" evidence="1">
    <location>
        <begin position="8"/>
        <end position="62"/>
    </location>
</feature>
<dbReference type="OrthoDB" id="2064916at2"/>
<dbReference type="Proteomes" id="UP000294614">
    <property type="component" value="Unassembled WGS sequence"/>
</dbReference>
<dbReference type="Gene3D" id="1.10.260.40">
    <property type="entry name" value="lambda repressor-like DNA-binding domains"/>
    <property type="match status" value="1"/>
</dbReference>
<dbReference type="SMART" id="SM00530">
    <property type="entry name" value="HTH_XRE"/>
    <property type="match status" value="1"/>
</dbReference>